<keyword evidence="4" id="KW-1185">Reference proteome</keyword>
<dbReference type="SUPFAM" id="SSF50998">
    <property type="entry name" value="Quinoprotein alcohol dehydrogenase-like"/>
    <property type="match status" value="1"/>
</dbReference>
<dbReference type="InterPro" id="IPR018391">
    <property type="entry name" value="PQQ_b-propeller_rpt"/>
</dbReference>
<dbReference type="SMART" id="SM00564">
    <property type="entry name" value="PQQ"/>
    <property type="match status" value="3"/>
</dbReference>
<evidence type="ECO:0000256" key="1">
    <source>
        <dbReference type="SAM" id="MobiDB-lite"/>
    </source>
</evidence>
<evidence type="ECO:0000259" key="2">
    <source>
        <dbReference type="Pfam" id="PF13360"/>
    </source>
</evidence>
<evidence type="ECO:0000313" key="3">
    <source>
        <dbReference type="EMBL" id="MFC4629490.1"/>
    </source>
</evidence>
<dbReference type="Pfam" id="PF13360">
    <property type="entry name" value="PQQ_2"/>
    <property type="match status" value="1"/>
</dbReference>
<name>A0ABV9HIT7_9MICO</name>
<feature type="region of interest" description="Disordered" evidence="1">
    <location>
        <begin position="22"/>
        <end position="59"/>
    </location>
</feature>
<reference evidence="4" key="1">
    <citation type="journal article" date="2019" name="Int. J. Syst. Evol. Microbiol.">
        <title>The Global Catalogue of Microorganisms (GCM) 10K type strain sequencing project: providing services to taxonomists for standard genome sequencing and annotation.</title>
        <authorList>
            <consortium name="The Broad Institute Genomics Platform"/>
            <consortium name="The Broad Institute Genome Sequencing Center for Infectious Disease"/>
            <person name="Wu L."/>
            <person name="Ma J."/>
        </authorList>
    </citation>
    <scope>NUCLEOTIDE SEQUENCE [LARGE SCALE GENOMIC DNA]</scope>
    <source>
        <strain evidence="4">CCUG 42722</strain>
    </source>
</reference>
<dbReference type="InterPro" id="IPR011047">
    <property type="entry name" value="Quinoprotein_ADH-like_sf"/>
</dbReference>
<accession>A0ABV9HIT7</accession>
<feature type="domain" description="Pyrrolo-quinoline quinone repeat" evidence="2">
    <location>
        <begin position="349"/>
        <end position="543"/>
    </location>
</feature>
<sequence>MGRDPAGGDAFVFDLVDDDAVSDGMPDDLSRAGLPRPEGAADGGPDDDSEPRDGASGDLVVPTGATRWLRPLAPVAAVLAVVLGTSFALDGVRTAEQLDRIREVRGGVADLSSPLTEQWAWDGAVGASGFEAYSGSAQVAVLGDLLVFVSDEELLALEPASGAEAWSIPLGDRPDCGPTGYPGRSDLATASVVCLQGAPEEREVVVVGPDGAVSGPRTLDPADTRRYGAARPGPDGTVLRARRVGDISAVDLGDAVCSPAGDCSGTVESGREIMLRAEDAVTGAERWSVTAPFVATPAGECNPWQAGAWGDVSDPGGGDPLQPDAFGARIGGDLVDLHGCGANASVTPDGELLPRAAAPGASGIIGLSTGGYLASGYDSTTDTVVYTAAGEVLETVAGYAVEADVVDGSGLLLSWDEEAPGVHAYEPDGTPRWDAREPDAFQFAAEVGETAVVLAAGGEVRGLDVATGDRRWTLDIASGSDGESDDRFLFQAFTDGRHALLLLHNETGRFDLVSLDAVSGDLAWDVPIADVLGPVQDASLVAVGGRLLAVTQGSVRGLG</sequence>
<feature type="region of interest" description="Disordered" evidence="1">
    <location>
        <begin position="209"/>
        <end position="235"/>
    </location>
</feature>
<dbReference type="InterPro" id="IPR015943">
    <property type="entry name" value="WD40/YVTN_repeat-like_dom_sf"/>
</dbReference>
<dbReference type="Proteomes" id="UP001596011">
    <property type="component" value="Unassembled WGS sequence"/>
</dbReference>
<comment type="caution">
    <text evidence="3">The sequence shown here is derived from an EMBL/GenBank/DDBJ whole genome shotgun (WGS) entry which is preliminary data.</text>
</comment>
<proteinExistence type="predicted"/>
<dbReference type="RefSeq" id="WP_377136533.1">
    <property type="nucleotide sequence ID" value="NZ_JBHSFI010000004.1"/>
</dbReference>
<dbReference type="InterPro" id="IPR002372">
    <property type="entry name" value="PQQ_rpt_dom"/>
</dbReference>
<evidence type="ECO:0000313" key="4">
    <source>
        <dbReference type="Proteomes" id="UP001596011"/>
    </source>
</evidence>
<dbReference type="EMBL" id="JBHSFI010000004">
    <property type="protein sequence ID" value="MFC4629490.1"/>
    <property type="molecule type" value="Genomic_DNA"/>
</dbReference>
<gene>
    <name evidence="3" type="ORF">ACFO6V_14690</name>
</gene>
<dbReference type="Gene3D" id="2.130.10.10">
    <property type="entry name" value="YVTN repeat-like/Quinoprotein amine dehydrogenase"/>
    <property type="match status" value="1"/>
</dbReference>
<organism evidence="3 4">
    <name type="scientific">Promicromonospora alba</name>
    <dbReference type="NCBI Taxonomy" id="1616110"/>
    <lineage>
        <taxon>Bacteria</taxon>
        <taxon>Bacillati</taxon>
        <taxon>Actinomycetota</taxon>
        <taxon>Actinomycetes</taxon>
        <taxon>Micrococcales</taxon>
        <taxon>Promicromonosporaceae</taxon>
        <taxon>Promicromonospora</taxon>
    </lineage>
</organism>
<protein>
    <submittedName>
        <fullName evidence="3">PQQ-binding-like beta-propeller repeat protein</fullName>
    </submittedName>
</protein>